<comment type="caution">
    <text evidence="3">The sequence shown here is derived from an EMBL/GenBank/DDBJ whole genome shotgun (WGS) entry which is preliminary data.</text>
</comment>
<evidence type="ECO:0000313" key="3">
    <source>
        <dbReference type="EMBL" id="KAL3810008.1"/>
    </source>
</evidence>
<protein>
    <submittedName>
        <fullName evidence="3">Uncharacterized protein</fullName>
    </submittedName>
</protein>
<accession>A0ABD3RAX7</accession>
<name>A0ABD3RAX7_9STRA</name>
<feature type="compositionally biased region" description="Low complexity" evidence="1">
    <location>
        <begin position="185"/>
        <end position="195"/>
    </location>
</feature>
<evidence type="ECO:0000256" key="2">
    <source>
        <dbReference type="SAM" id="SignalP"/>
    </source>
</evidence>
<evidence type="ECO:0000313" key="4">
    <source>
        <dbReference type="Proteomes" id="UP001530377"/>
    </source>
</evidence>
<feature type="region of interest" description="Disordered" evidence="1">
    <location>
        <begin position="174"/>
        <end position="195"/>
    </location>
</feature>
<keyword evidence="2" id="KW-0732">Signal</keyword>
<feature type="chain" id="PRO_5044824262" evidence="2">
    <location>
        <begin position="25"/>
        <end position="515"/>
    </location>
</feature>
<feature type="compositionally biased region" description="Basic residues" evidence="1">
    <location>
        <begin position="77"/>
        <end position="104"/>
    </location>
</feature>
<sequence length="515" mass="57164">MPMISKAKLKVILFALLPWHHASTIKASSLHHRPLSPLLLLIATTPHNLAHATASDDEGKCESCTWTSPEEEEDERRRRRRLGRRRRRKRRRDRRGIGPNRRRLPPPASSSSSSSSSCRSVVVRTDGRPPPSTNGDYARELGWCISLRERWIDVLSSGRYDDHHLNRHHRHRYDDDENHPMKSINNDNDNDNNYYDGADSMVRPMSREERSYYREAEILADRLLGFDDGGDDDDIAWCEGNGIADDSPPRGESRPMSKSIPIVSSVALAMIVGVMWTAMSSSDVVRRTVTSISSSITPHLLPSIESLSSMTIAVRGYALQAQAILHSAPYLLRHVNRLRPPPLLPLLLRILRKCIILEAWRHIWITTYKLTRYVRRSMTLHNARAAYHRIFPPWIRRGVKSMFQSLVQAHVAGAVGDMMGSASFEGVILWSSSSSSSSSTGGDDGGGSGLEYYAVDDGIDFVSSSISDSSGEGGVQNAIQEALSEFADSSAGEAVESLAEAGVIDALIVEVGEMS</sequence>
<gene>
    <name evidence="3" type="ORF">ACHAXA_006123</name>
</gene>
<proteinExistence type="predicted"/>
<dbReference type="Proteomes" id="UP001530377">
    <property type="component" value="Unassembled WGS sequence"/>
</dbReference>
<dbReference type="EMBL" id="JALLPB020000359">
    <property type="protein sequence ID" value="KAL3810008.1"/>
    <property type="molecule type" value="Genomic_DNA"/>
</dbReference>
<evidence type="ECO:0000256" key="1">
    <source>
        <dbReference type="SAM" id="MobiDB-lite"/>
    </source>
</evidence>
<organism evidence="3 4">
    <name type="scientific">Cyclostephanos tholiformis</name>
    <dbReference type="NCBI Taxonomy" id="382380"/>
    <lineage>
        <taxon>Eukaryota</taxon>
        <taxon>Sar</taxon>
        <taxon>Stramenopiles</taxon>
        <taxon>Ochrophyta</taxon>
        <taxon>Bacillariophyta</taxon>
        <taxon>Coscinodiscophyceae</taxon>
        <taxon>Thalassiosirophycidae</taxon>
        <taxon>Stephanodiscales</taxon>
        <taxon>Stephanodiscaceae</taxon>
        <taxon>Cyclostephanos</taxon>
    </lineage>
</organism>
<dbReference type="AlphaFoldDB" id="A0ABD3RAX7"/>
<keyword evidence="4" id="KW-1185">Reference proteome</keyword>
<feature type="region of interest" description="Disordered" evidence="1">
    <location>
        <begin position="52"/>
        <end position="138"/>
    </location>
</feature>
<feature type="signal peptide" evidence="2">
    <location>
        <begin position="1"/>
        <end position="24"/>
    </location>
</feature>
<reference evidence="3 4" key="1">
    <citation type="submission" date="2024-10" db="EMBL/GenBank/DDBJ databases">
        <title>Updated reference genomes for cyclostephanoid diatoms.</title>
        <authorList>
            <person name="Roberts W.R."/>
            <person name="Alverson A.J."/>
        </authorList>
    </citation>
    <scope>NUCLEOTIDE SEQUENCE [LARGE SCALE GENOMIC DNA]</scope>
    <source>
        <strain evidence="3 4">AJA228-03</strain>
    </source>
</reference>